<gene>
    <name evidence="2" type="ORF">ABB37_07179</name>
</gene>
<feature type="region of interest" description="Disordered" evidence="1">
    <location>
        <begin position="715"/>
        <end position="748"/>
    </location>
</feature>
<feature type="region of interest" description="Disordered" evidence="1">
    <location>
        <begin position="1"/>
        <end position="55"/>
    </location>
</feature>
<feature type="compositionally biased region" description="Low complexity" evidence="1">
    <location>
        <begin position="721"/>
        <end position="732"/>
    </location>
</feature>
<dbReference type="RefSeq" id="XP_015655727.1">
    <property type="nucleotide sequence ID" value="XM_015805721.1"/>
</dbReference>
<feature type="region of interest" description="Disordered" evidence="1">
    <location>
        <begin position="385"/>
        <end position="410"/>
    </location>
</feature>
<feature type="compositionally biased region" description="Pro residues" evidence="1">
    <location>
        <begin position="821"/>
        <end position="830"/>
    </location>
</feature>
<organism evidence="2 3">
    <name type="scientific">Leptomonas pyrrhocoris</name>
    <name type="common">Firebug parasite</name>
    <dbReference type="NCBI Taxonomy" id="157538"/>
    <lineage>
        <taxon>Eukaryota</taxon>
        <taxon>Discoba</taxon>
        <taxon>Euglenozoa</taxon>
        <taxon>Kinetoplastea</taxon>
        <taxon>Metakinetoplastina</taxon>
        <taxon>Trypanosomatida</taxon>
        <taxon>Trypanosomatidae</taxon>
        <taxon>Leishmaniinae</taxon>
        <taxon>Leptomonas</taxon>
    </lineage>
</organism>
<dbReference type="OMA" id="CPRIEQY"/>
<feature type="compositionally biased region" description="Polar residues" evidence="1">
    <location>
        <begin position="144"/>
        <end position="154"/>
    </location>
</feature>
<feature type="region of interest" description="Disordered" evidence="1">
    <location>
        <begin position="96"/>
        <end position="126"/>
    </location>
</feature>
<feature type="compositionally biased region" description="Basic and acidic residues" evidence="1">
    <location>
        <begin position="654"/>
        <end position="668"/>
    </location>
</feature>
<name>A0A0N0DTC4_LEPPY</name>
<protein>
    <submittedName>
        <fullName evidence="2">Uncharacterized protein</fullName>
    </submittedName>
</protein>
<feature type="region of interest" description="Disordered" evidence="1">
    <location>
        <begin position="636"/>
        <end position="671"/>
    </location>
</feature>
<dbReference type="Proteomes" id="UP000037923">
    <property type="component" value="Unassembled WGS sequence"/>
</dbReference>
<evidence type="ECO:0000313" key="3">
    <source>
        <dbReference type="Proteomes" id="UP000037923"/>
    </source>
</evidence>
<comment type="caution">
    <text evidence="2">The sequence shown here is derived from an EMBL/GenBank/DDBJ whole genome shotgun (WGS) entry which is preliminary data.</text>
</comment>
<feature type="compositionally biased region" description="Polar residues" evidence="1">
    <location>
        <begin position="19"/>
        <end position="31"/>
    </location>
</feature>
<reference evidence="2 3" key="1">
    <citation type="submission" date="2015-07" db="EMBL/GenBank/DDBJ databases">
        <title>High-quality genome of monoxenous trypanosomatid Leptomonas pyrrhocoris.</title>
        <authorList>
            <person name="Flegontov P."/>
            <person name="Butenko A."/>
            <person name="Firsov S."/>
            <person name="Vlcek C."/>
            <person name="Logacheva M.D."/>
            <person name="Field M."/>
            <person name="Filatov D."/>
            <person name="Flegontova O."/>
            <person name="Gerasimov E."/>
            <person name="Jackson A.P."/>
            <person name="Kelly S."/>
            <person name="Opperdoes F."/>
            <person name="O'Reilly A."/>
            <person name="Votypka J."/>
            <person name="Yurchenko V."/>
            <person name="Lukes J."/>
        </authorList>
    </citation>
    <scope>NUCLEOTIDE SEQUENCE [LARGE SCALE GENOMIC DNA]</scope>
    <source>
        <strain evidence="2">H10</strain>
    </source>
</reference>
<feature type="region of interest" description="Disordered" evidence="1">
    <location>
        <begin position="531"/>
        <end position="550"/>
    </location>
</feature>
<feature type="region of interest" description="Disordered" evidence="1">
    <location>
        <begin position="139"/>
        <end position="176"/>
    </location>
</feature>
<dbReference type="VEuPathDB" id="TriTrypDB:LpyrH10_17_1110"/>
<feature type="region of interest" description="Disordered" evidence="1">
    <location>
        <begin position="1095"/>
        <end position="1130"/>
    </location>
</feature>
<feature type="compositionally biased region" description="Polar residues" evidence="1">
    <location>
        <begin position="1095"/>
        <end position="1125"/>
    </location>
</feature>
<sequence length="1207" mass="125959">MEDVAAPATAVPSHPQEVTLVSQTSSASQFVGNVGGPLRSSSSESSSGNHCRSTGECSLVPAARTTSPFYRHNPYLASPVSETYLYLASPDGTGLEEAVERHRSSSNSSHHNNIHSIRNSNDRSADVTSDWRLVVRSLSRRKPSSSVHSTADNDNSNHHHHYRSRTPLMSPAFMNPLENKGVSAMEDAAAAQRGHARRDSAASLSCDNSTSSAVLYSCAESSAASHHASPSPGQIASLTRAPAFLFAAAAHTRRRTESPETSRHSTLSKSHSWGSPTTSSLYYSFTDHSAAAAISTSNNPYVGVRMTPEAPAALAANQDGVSPYSPALQQQQRLSMIPRVSSNNSSGAVIANVVNGGGEAGSARGSHRRTPTIEGLPLRMARVGLSASSHSTTTAQNSPGAVASNSTSETAMTTATPPAYVASTAAAAAAQAPAAARLTVTPRSHPSDTPPPYNQPTSAPLSPDTASMIVPPSPPPAMTLRQSRPPASAGGLAGLPTYAMSSDVVLSEVSSNSSPHQPYRYTPLARQSPWPAAAVRTPPPPQSQPQQSTFMPPSRAAYAMTASPPPYVYSSSDNDEIRFLHAMDSGTPPPAPTTTAANTAMPTMTGLSHNTGVKMAAMASPPPYDGLYAAPTAAQSDVLSDGQSPSKLRTFGGRAEEDGGERLYKQSDRGGGAAAAAATTVMMRTHDEQAVTTAAEAGNTNCGPSHPRAQLDTFDEEQHHQQQQQQEAAEMQETIEESQMQRNPATQEADRLHGAMTNEISDEEDAEDDGEEGATLATSVNAGAAAAADTKAKHKKKKRARRNRKQKFLQELPPATEMKFLPPPPPPLPAPHDGAETAAPGSKETAVDFDKYYGVLVRWYERILADEADFVGSNSASLPLSVAAAQASGNGVASLEASHTTLQNSGTLTPRTSQTMTGSMPDAIPGTTVFAMTNFNGSGAAATTTTPTTNNPHASSAAARLRHTTGGGEVPVLCPRIEQYMPLSDIPLGLRTGVPNGSGTSVRRYSLQSTGSSVESPATVHGGETAAAAAPVLHVQHVDRAVQWAAALNSWWLAYVHPHSFSSRRQRIPPGFPMPPIPTATAAAAATAAAFPSPNTGSNMGSMDGWSASSTAVTGYEGQQQQQPFYGSGGMGGGGAGMQVMSGSGSVAATATSNAMYAGLPLSSYSPYSPYSIPGMAPPPPPLQQQPQMQQLSHPSIMGVYTIYQHQ</sequence>
<feature type="region of interest" description="Disordered" evidence="1">
    <location>
        <begin position="250"/>
        <end position="276"/>
    </location>
</feature>
<evidence type="ECO:0000256" key="1">
    <source>
        <dbReference type="SAM" id="MobiDB-lite"/>
    </source>
</evidence>
<feature type="region of interest" description="Disordered" evidence="1">
    <location>
        <begin position="779"/>
        <end position="843"/>
    </location>
</feature>
<accession>A0A0N0DTC4</accession>
<evidence type="ECO:0000313" key="2">
    <source>
        <dbReference type="EMBL" id="KPA77288.1"/>
    </source>
</evidence>
<keyword evidence="3" id="KW-1185">Reference proteome</keyword>
<feature type="region of interest" description="Disordered" evidence="1">
    <location>
        <begin position="434"/>
        <end position="494"/>
    </location>
</feature>
<dbReference type="EMBL" id="LGTL01000017">
    <property type="protein sequence ID" value="KPA77288.1"/>
    <property type="molecule type" value="Genomic_DNA"/>
</dbReference>
<feature type="compositionally biased region" description="Polar residues" evidence="1">
    <location>
        <begin position="267"/>
        <end position="276"/>
    </location>
</feature>
<dbReference type="OrthoDB" id="267006at2759"/>
<feature type="compositionally biased region" description="Polar residues" evidence="1">
    <location>
        <begin position="386"/>
        <end position="410"/>
    </location>
</feature>
<feature type="compositionally biased region" description="Basic residues" evidence="1">
    <location>
        <begin position="792"/>
        <end position="807"/>
    </location>
</feature>
<dbReference type="AlphaFoldDB" id="A0A0N0DTC4"/>
<feature type="compositionally biased region" description="Low complexity" evidence="1">
    <location>
        <begin position="105"/>
        <end position="119"/>
    </location>
</feature>
<proteinExistence type="predicted"/>
<dbReference type="GeneID" id="26907465"/>
<feature type="compositionally biased region" description="Polar residues" evidence="1">
    <location>
        <begin position="636"/>
        <end position="647"/>
    </location>
</feature>